<keyword evidence="1" id="KW-0560">Oxidoreductase</keyword>
<evidence type="ECO:0000256" key="1">
    <source>
        <dbReference type="ARBA" id="ARBA00023002"/>
    </source>
</evidence>
<dbReference type="SUPFAM" id="SSF55347">
    <property type="entry name" value="Glyceraldehyde-3-phosphate dehydrogenase-like, C-terminal domain"/>
    <property type="match status" value="1"/>
</dbReference>
<dbReference type="Gene3D" id="3.30.360.10">
    <property type="entry name" value="Dihydrodipicolinate Reductase, domain 2"/>
    <property type="match status" value="1"/>
</dbReference>
<dbReference type="InterPro" id="IPR050463">
    <property type="entry name" value="Gfo/Idh/MocA_oxidrdct_glycsds"/>
</dbReference>
<evidence type="ECO:0000313" key="5">
    <source>
        <dbReference type="Proteomes" id="UP000245911"/>
    </source>
</evidence>
<feature type="domain" description="GFO/IDH/MocA-like oxidoreductase" evidence="3">
    <location>
        <begin position="132"/>
        <end position="237"/>
    </location>
</feature>
<dbReference type="InterPro" id="IPR000683">
    <property type="entry name" value="Gfo/Idh/MocA-like_OxRdtase_N"/>
</dbReference>
<name>A0A2T8HS42_9RHOB</name>
<dbReference type="GO" id="GO:0016491">
    <property type="term" value="F:oxidoreductase activity"/>
    <property type="evidence" value="ECO:0007669"/>
    <property type="project" value="UniProtKB-KW"/>
</dbReference>
<evidence type="ECO:0000259" key="2">
    <source>
        <dbReference type="Pfam" id="PF01408"/>
    </source>
</evidence>
<dbReference type="Proteomes" id="UP000245911">
    <property type="component" value="Unassembled WGS sequence"/>
</dbReference>
<accession>A0A2T8HS42</accession>
<dbReference type="OrthoDB" id="9815825at2"/>
<proteinExistence type="predicted"/>
<dbReference type="AlphaFoldDB" id="A0A2T8HS42"/>
<evidence type="ECO:0000259" key="3">
    <source>
        <dbReference type="Pfam" id="PF22725"/>
    </source>
</evidence>
<comment type="caution">
    <text evidence="4">The sequence shown here is derived from an EMBL/GenBank/DDBJ whole genome shotgun (WGS) entry which is preliminary data.</text>
</comment>
<dbReference type="Pfam" id="PF01408">
    <property type="entry name" value="GFO_IDH_MocA"/>
    <property type="match status" value="1"/>
</dbReference>
<dbReference type="InterPro" id="IPR055170">
    <property type="entry name" value="GFO_IDH_MocA-like_dom"/>
</dbReference>
<organism evidence="4 5">
    <name type="scientific">Pararhodobacter oceanensis</name>
    <dbReference type="NCBI Taxonomy" id="2172121"/>
    <lineage>
        <taxon>Bacteria</taxon>
        <taxon>Pseudomonadati</taxon>
        <taxon>Pseudomonadota</taxon>
        <taxon>Alphaproteobacteria</taxon>
        <taxon>Rhodobacterales</taxon>
        <taxon>Paracoccaceae</taxon>
        <taxon>Pararhodobacter</taxon>
    </lineage>
</organism>
<dbReference type="Gene3D" id="3.40.50.720">
    <property type="entry name" value="NAD(P)-binding Rossmann-like Domain"/>
    <property type="match status" value="1"/>
</dbReference>
<evidence type="ECO:0000313" key="4">
    <source>
        <dbReference type="EMBL" id="PVH28258.1"/>
    </source>
</evidence>
<gene>
    <name evidence="4" type="ORF">DDE20_13345</name>
</gene>
<protein>
    <submittedName>
        <fullName evidence="4">4,5-dihydroxyphthalate dehydrogenase</fullName>
    </submittedName>
</protein>
<dbReference type="SUPFAM" id="SSF51735">
    <property type="entry name" value="NAD(P)-binding Rossmann-fold domains"/>
    <property type="match status" value="1"/>
</dbReference>
<keyword evidence="5" id="KW-1185">Reference proteome</keyword>
<dbReference type="Pfam" id="PF22725">
    <property type="entry name" value="GFO_IDH_MocA_C3"/>
    <property type="match status" value="1"/>
</dbReference>
<dbReference type="PANTHER" id="PTHR43818">
    <property type="entry name" value="BCDNA.GH03377"/>
    <property type="match status" value="1"/>
</dbReference>
<reference evidence="4 5" key="1">
    <citation type="submission" date="2018-04" db="EMBL/GenBank/DDBJ databases">
        <title>Pararhodobacter oceanense sp. nov., isolated from marine intertidal sediment.</title>
        <authorList>
            <person name="Wang X.-L."/>
            <person name="Du Z.-J."/>
        </authorList>
    </citation>
    <scope>NUCLEOTIDE SEQUENCE [LARGE SCALE GENOMIC DNA]</scope>
    <source>
        <strain evidence="4 5">AM505</strain>
    </source>
</reference>
<feature type="domain" description="Gfo/Idh/MocA-like oxidoreductase N-terminal" evidence="2">
    <location>
        <begin position="6"/>
        <end position="122"/>
    </location>
</feature>
<dbReference type="PANTHER" id="PTHR43818:SF11">
    <property type="entry name" value="BCDNA.GH03377"/>
    <property type="match status" value="1"/>
</dbReference>
<dbReference type="EMBL" id="QDKM01000006">
    <property type="protein sequence ID" value="PVH28258.1"/>
    <property type="molecule type" value="Genomic_DNA"/>
</dbReference>
<dbReference type="GO" id="GO:0000166">
    <property type="term" value="F:nucleotide binding"/>
    <property type="evidence" value="ECO:0007669"/>
    <property type="project" value="InterPro"/>
</dbReference>
<dbReference type="InterPro" id="IPR036291">
    <property type="entry name" value="NAD(P)-bd_dom_sf"/>
</dbReference>
<sequence>MSDPLRLGVVGLGRGFALSARAIAAHPGLRLVGAADPDDESCRAVQGAFGGRIYGDIAALAGDPDIEAIYICTPHHLHRDHALTALRAGKHVLVEKPMAVTLAETHAMIDAAEAEARQLIVGPSHSFDAPVRLAAEMIAAGAIGAVKMIHALYATDFLYRPRRAAELAGDLGGGAVLGQAIHQIDVVRRLAGVPAQRVTARTGGAWDPARRVEGAYAMLVDFDGGIFATLTYSGHGHFDGDRLMEGISELGIRKPDRHRATHPRLHATADEAAARRARRFTRLEDCPQPETHEHFGQVIVFGTQGDLRLTPEGVELSDAQRRSFHPAPITTPRAEVFDALYAAIRHGRAPLQDGAWGRASLEICLAALAGARSGAVQPLQFQR</sequence>